<reference evidence="1" key="1">
    <citation type="submission" date="2016-10" db="EMBL/GenBank/DDBJ databases">
        <authorList>
            <person name="Benchimol M."/>
            <person name="Almeida L.G."/>
            <person name="Vasconcelos A.T."/>
            <person name="Perreira-Neves A."/>
            <person name="Rosa I.A."/>
            <person name="Tasca T."/>
            <person name="Bogo M.R."/>
            <person name="de Souza W."/>
        </authorList>
    </citation>
    <scope>NUCLEOTIDE SEQUENCE [LARGE SCALE GENOMIC DNA]</scope>
    <source>
        <strain evidence="1">K</strain>
    </source>
</reference>
<evidence type="ECO:0000313" key="1">
    <source>
        <dbReference type="EMBL" id="OHT13218.1"/>
    </source>
</evidence>
<accession>A0A1J4KQ30</accession>
<gene>
    <name evidence="1" type="ORF">TRFO_16649</name>
</gene>
<organism evidence="1 2">
    <name type="scientific">Tritrichomonas foetus</name>
    <dbReference type="NCBI Taxonomy" id="1144522"/>
    <lineage>
        <taxon>Eukaryota</taxon>
        <taxon>Metamonada</taxon>
        <taxon>Parabasalia</taxon>
        <taxon>Tritrichomonadida</taxon>
        <taxon>Tritrichomonadidae</taxon>
        <taxon>Tritrichomonas</taxon>
    </lineage>
</organism>
<evidence type="ECO:0000313" key="2">
    <source>
        <dbReference type="Proteomes" id="UP000179807"/>
    </source>
</evidence>
<dbReference type="VEuPathDB" id="TrichDB:TRFO_16649"/>
<dbReference type="OrthoDB" id="10485431at2759"/>
<keyword evidence="2" id="KW-1185">Reference proteome</keyword>
<sequence length="488" mass="56087">MYDNSIVESVDLDILKKPESNRFIDEIQSAHVYLTLEQSTPFFNIVLSHFDKDLAIDKGKEILHCLSKILSVEDFLKVFVKKNFAVSLPFLRKEYIDDLFDVLYVIVTRAPEAFDEELCACFHKRIKNRGEKSLLLITIYAQHFNEFDNPWPMLDLLFHCSSRFSKPDLAARYAALLSTLVQLYPEFRRGRGKEAWNTITDILSQVDDPPTLSSLYNSLCGISVWVKRCDFPFSVAKKHLKNPELAPSVLSLFLIIPLRGKELEDRVMVKFLLKMAASNGRATLVLFKLAENEGVATILAEDPIWLSSDIPQIVDTLRLLLVVFQHRDLRLVIAQSIEFSDFLQRLLDMKNESILGIVCVIIRRIDLTPELVKDLSNSSIIMNFINVAKQIGTNEAKRNILLLLDKIGKVAYTRELVQSCERITQMILDKGDLFEDATIVATGLCRYRRCAKKFSELYLVEFFTKLMKNRDYKKMATKFLKAVDQYGD</sequence>
<dbReference type="GeneID" id="94833814"/>
<proteinExistence type="predicted"/>
<dbReference type="EMBL" id="MLAK01000545">
    <property type="protein sequence ID" value="OHT13218.1"/>
    <property type="molecule type" value="Genomic_DNA"/>
</dbReference>
<comment type="caution">
    <text evidence="1">The sequence shown here is derived from an EMBL/GenBank/DDBJ whole genome shotgun (WGS) entry which is preliminary data.</text>
</comment>
<dbReference type="RefSeq" id="XP_068366354.1">
    <property type="nucleotide sequence ID" value="XM_068499110.1"/>
</dbReference>
<dbReference type="AlphaFoldDB" id="A0A1J4KQ30"/>
<dbReference type="Proteomes" id="UP000179807">
    <property type="component" value="Unassembled WGS sequence"/>
</dbReference>
<protein>
    <submittedName>
        <fullName evidence="1">Uncharacterized protein</fullName>
    </submittedName>
</protein>
<name>A0A1J4KQ30_9EUKA</name>